<dbReference type="InterPro" id="IPR036188">
    <property type="entry name" value="FAD/NAD-bd_sf"/>
</dbReference>
<dbReference type="InterPro" id="IPR002937">
    <property type="entry name" value="Amino_oxidase"/>
</dbReference>
<reference evidence="2 3" key="1">
    <citation type="submission" date="2024-06" db="EMBL/GenBank/DDBJ databases">
        <title>Sorghum-associated microbial communities from plants grown in Nebraska, USA.</title>
        <authorList>
            <person name="Schachtman D."/>
        </authorList>
    </citation>
    <scope>NUCLEOTIDE SEQUENCE [LARGE SCALE GENOMIC DNA]</scope>
    <source>
        <strain evidence="2 3">2709</strain>
    </source>
</reference>
<organism evidence="2 3">
    <name type="scientific">Ottowia thiooxydans</name>
    <dbReference type="NCBI Taxonomy" id="219182"/>
    <lineage>
        <taxon>Bacteria</taxon>
        <taxon>Pseudomonadati</taxon>
        <taxon>Pseudomonadota</taxon>
        <taxon>Betaproteobacteria</taxon>
        <taxon>Burkholderiales</taxon>
        <taxon>Comamonadaceae</taxon>
        <taxon>Ottowia</taxon>
    </lineage>
</organism>
<dbReference type="InterPro" id="IPR017830">
    <property type="entry name" value="SQase_HpnE"/>
</dbReference>
<dbReference type="PANTHER" id="PTHR42923">
    <property type="entry name" value="PROTOPORPHYRINOGEN OXIDASE"/>
    <property type="match status" value="1"/>
</dbReference>
<evidence type="ECO:0000313" key="2">
    <source>
        <dbReference type="EMBL" id="MET4579456.1"/>
    </source>
</evidence>
<dbReference type="NCBIfam" id="TIGR03467">
    <property type="entry name" value="HpnE"/>
    <property type="match status" value="1"/>
</dbReference>
<evidence type="ECO:0000259" key="1">
    <source>
        <dbReference type="Pfam" id="PF01593"/>
    </source>
</evidence>
<gene>
    <name evidence="2" type="ORF">ABIE13_004584</name>
</gene>
<proteinExistence type="predicted"/>
<feature type="domain" description="Amine oxidase" evidence="1">
    <location>
        <begin position="15"/>
        <end position="433"/>
    </location>
</feature>
<comment type="caution">
    <text evidence="2">The sequence shown here is derived from an EMBL/GenBank/DDBJ whole genome shotgun (WGS) entry which is preliminary data.</text>
</comment>
<keyword evidence="3" id="KW-1185">Reference proteome</keyword>
<dbReference type="RefSeq" id="WP_354447557.1">
    <property type="nucleotide sequence ID" value="NZ_JBEPSH010000009.1"/>
</dbReference>
<sequence>MTTSQRIAIVGAGWAGMAAATRAVQEGHQVTVLEAARVLGGRARGVPLSLPDGREIWVDNGQHILIGAYADSLRLMRLVGVDPEKALLRFPMALTFPDGTGLSLPDLPTPLDALSGILLARGWPWASKLALLRVAIRWQMAGFRCDPNASVADLCIGLPRKLMKEFIEPLCVSALNTPVDQSSGTVFLRVLKDGLFSERGGSNFLLPRCDLSALFPAPAARWIEERGARVLTGRRIGVLERQQEQWCIDGEPFDRLVLAVSASEAARIVGASSQTAEGPLRDAMSTWASQAAELQFQSIATVYAQVDSVEAGQLLKRPMLALRADDQRPAQFVFDRDQISAPPQPSKVLAFVISASQGDRSLLEAAVTAQAQRQLGMLVKPLLTVIEKRATFACTPALKRPAAPIAPGLVACGDYIEGPYPATLEGAVRSGWNVLEILGSAVPPRTGLTG</sequence>
<dbReference type="GO" id="GO:0016491">
    <property type="term" value="F:oxidoreductase activity"/>
    <property type="evidence" value="ECO:0007669"/>
    <property type="project" value="UniProtKB-KW"/>
</dbReference>
<dbReference type="InterPro" id="IPR050464">
    <property type="entry name" value="Zeta_carotene_desat/Oxidored"/>
</dbReference>
<dbReference type="SUPFAM" id="SSF51905">
    <property type="entry name" value="FAD/NAD(P)-binding domain"/>
    <property type="match status" value="1"/>
</dbReference>
<protein>
    <submittedName>
        <fullName evidence="2">Squalene-associated FAD-dependent desaturase</fullName>
        <ecNumber evidence="2">1.17.8.1</ecNumber>
    </submittedName>
</protein>
<dbReference type="EMBL" id="JBEPSH010000009">
    <property type="protein sequence ID" value="MET4579456.1"/>
    <property type="molecule type" value="Genomic_DNA"/>
</dbReference>
<keyword evidence="2" id="KW-0560">Oxidoreductase</keyword>
<name>A0ABV2QEI4_9BURK</name>
<dbReference type="PANTHER" id="PTHR42923:SF47">
    <property type="entry name" value="BLR3003 PROTEIN"/>
    <property type="match status" value="1"/>
</dbReference>
<evidence type="ECO:0000313" key="3">
    <source>
        <dbReference type="Proteomes" id="UP001549320"/>
    </source>
</evidence>
<dbReference type="Proteomes" id="UP001549320">
    <property type="component" value="Unassembled WGS sequence"/>
</dbReference>
<dbReference type="Gene3D" id="3.50.50.60">
    <property type="entry name" value="FAD/NAD(P)-binding domain"/>
    <property type="match status" value="2"/>
</dbReference>
<dbReference type="Gene3D" id="3.90.660.10">
    <property type="match status" value="1"/>
</dbReference>
<dbReference type="Pfam" id="PF01593">
    <property type="entry name" value="Amino_oxidase"/>
    <property type="match status" value="1"/>
</dbReference>
<dbReference type="EC" id="1.17.8.1" evidence="2"/>
<accession>A0ABV2QEI4</accession>